<dbReference type="GO" id="GO:0016787">
    <property type="term" value="F:hydrolase activity"/>
    <property type="evidence" value="ECO:0007669"/>
    <property type="project" value="UniProtKB-KW"/>
</dbReference>
<dbReference type="InterPro" id="IPR019826">
    <property type="entry name" value="Carboxylesterase_B_AS"/>
</dbReference>
<evidence type="ECO:0000313" key="6">
    <source>
        <dbReference type="Proteomes" id="UP000024816"/>
    </source>
</evidence>
<evidence type="ECO:0000256" key="2">
    <source>
        <dbReference type="ARBA" id="ARBA00022801"/>
    </source>
</evidence>
<dbReference type="PANTHER" id="PTHR11559">
    <property type="entry name" value="CARBOXYLESTERASE"/>
    <property type="match status" value="1"/>
</dbReference>
<dbReference type="eggNOG" id="COG2272">
    <property type="taxonomic scope" value="Bacteria"/>
</dbReference>
<dbReference type="STRING" id="1280952.HJA_06207"/>
<dbReference type="AlphaFoldDB" id="A0A059FGT4"/>
<dbReference type="PROSITE" id="PS51257">
    <property type="entry name" value="PROKAR_LIPOPROTEIN"/>
    <property type="match status" value="1"/>
</dbReference>
<feature type="domain" description="Carboxylesterase type B" evidence="4">
    <location>
        <begin position="34"/>
        <end position="353"/>
    </location>
</feature>
<dbReference type="ESTHER" id="9rhob-a0a059fgt4">
    <property type="family name" value="Carb_B_Bacteria"/>
</dbReference>
<keyword evidence="3" id="KW-0732">Signal</keyword>
<gene>
    <name evidence="5" type="ORF">HJA_06207</name>
</gene>
<dbReference type="Proteomes" id="UP000024816">
    <property type="component" value="Unassembled WGS sequence"/>
</dbReference>
<dbReference type="InterPro" id="IPR050309">
    <property type="entry name" value="Type-B_Carboxylest/Lipase"/>
</dbReference>
<organism evidence="5 6">
    <name type="scientific">Hyphomonas jannaschiana VP2</name>
    <dbReference type="NCBI Taxonomy" id="1280952"/>
    <lineage>
        <taxon>Bacteria</taxon>
        <taxon>Pseudomonadati</taxon>
        <taxon>Pseudomonadota</taxon>
        <taxon>Alphaproteobacteria</taxon>
        <taxon>Hyphomonadales</taxon>
        <taxon>Hyphomonadaceae</taxon>
        <taxon>Hyphomonas</taxon>
    </lineage>
</organism>
<dbReference type="InterPro" id="IPR029058">
    <property type="entry name" value="AB_hydrolase_fold"/>
</dbReference>
<feature type="domain" description="Carboxylesterase type B" evidence="4">
    <location>
        <begin position="367"/>
        <end position="509"/>
    </location>
</feature>
<comment type="caution">
    <text evidence="5">The sequence shown here is derived from an EMBL/GenBank/DDBJ whole genome shotgun (WGS) entry which is preliminary data.</text>
</comment>
<protein>
    <recommendedName>
        <fullName evidence="3">Carboxylic ester hydrolase</fullName>
        <ecNumber evidence="3">3.1.1.-</ecNumber>
    </recommendedName>
</protein>
<keyword evidence="2 3" id="KW-0378">Hydrolase</keyword>
<feature type="signal peptide" evidence="3">
    <location>
        <begin position="1"/>
        <end position="20"/>
    </location>
</feature>
<evidence type="ECO:0000259" key="4">
    <source>
        <dbReference type="Pfam" id="PF00135"/>
    </source>
</evidence>
<dbReference type="OrthoDB" id="9775851at2"/>
<dbReference type="Gene3D" id="3.40.50.1820">
    <property type="entry name" value="alpha/beta hydrolase"/>
    <property type="match status" value="1"/>
</dbReference>
<accession>A0A059FGT4</accession>
<dbReference type="PROSITE" id="PS00941">
    <property type="entry name" value="CARBOXYLESTERASE_B_2"/>
    <property type="match status" value="1"/>
</dbReference>
<comment type="similarity">
    <text evidence="1 3">Belongs to the type-B carboxylesterase/lipase family.</text>
</comment>
<keyword evidence="6" id="KW-1185">Reference proteome</keyword>
<dbReference type="SUPFAM" id="SSF53474">
    <property type="entry name" value="alpha/beta-Hydrolases"/>
    <property type="match status" value="1"/>
</dbReference>
<dbReference type="EMBL" id="ARYJ01000003">
    <property type="protein sequence ID" value="KCZ89822.1"/>
    <property type="molecule type" value="Genomic_DNA"/>
</dbReference>
<proteinExistence type="inferred from homology"/>
<dbReference type="RefSeq" id="WP_035579527.1">
    <property type="nucleotide sequence ID" value="NZ_ARYJ01000003.1"/>
</dbReference>
<evidence type="ECO:0000256" key="3">
    <source>
        <dbReference type="RuleBase" id="RU361235"/>
    </source>
</evidence>
<dbReference type="InterPro" id="IPR019819">
    <property type="entry name" value="Carboxylesterase_B_CS"/>
</dbReference>
<dbReference type="EC" id="3.1.1.-" evidence="3"/>
<dbReference type="Pfam" id="PF00135">
    <property type="entry name" value="COesterase"/>
    <property type="match status" value="2"/>
</dbReference>
<evidence type="ECO:0000313" key="5">
    <source>
        <dbReference type="EMBL" id="KCZ89822.1"/>
    </source>
</evidence>
<dbReference type="InterPro" id="IPR002018">
    <property type="entry name" value="CarbesteraseB"/>
</dbReference>
<feature type="chain" id="PRO_5005102317" description="Carboxylic ester hydrolase" evidence="3">
    <location>
        <begin position="21"/>
        <end position="568"/>
    </location>
</feature>
<sequence>MASRLFVLLLCLLMAACAKAPPLADLPLSKQDDTLVRTDAGAYVGGISENKARTWLGIPYAKPPIGDLRWRATEPLPYQDSTRTALQHANWCPQLTNGLDGLFGIPKGELRGNEDCLYLDIYAPSDATSRSNLPVMFWIHGGSNVWGRAAQYDGSALAQSENVIVVVVQYRLGPLGWFAHPALEDGIANFALLDLVQALKWTRQNIRNFGGDPDAVTLFGESAGANNVLALLAMPEADGLYRAAIAQSGLPMSVPLELSSDGMAASITGAVPAAQAFSGLSEPDSVALRQAALERIFDAYRTGRTPVVIRDGVTLPDEPLADAIASHQSGANLPVIIGSNRDEAKYLLAFDPQMIKKTFFVFPTPRDSDHYSAVSHYMTGLWRTLGVSEFAGQLLDADTGPVRTYRFDWDEEARVGPSDLSEMIGAAHSLEIPFVFGNFENFMGKLDKRLFTKTNAPGRQALSQTMMSCWAQFAHGQDPGSVAGEPCPHWPEVTTDAPTQTMMFDTPEDGGSRAEIETETTRTLIAQLATDPVLNDGRRRCELTNRLSRTFFLLRPELTDELSLLCTQ</sequence>
<dbReference type="PROSITE" id="PS00122">
    <property type="entry name" value="CARBOXYLESTERASE_B_1"/>
    <property type="match status" value="1"/>
</dbReference>
<reference evidence="5 6" key="1">
    <citation type="journal article" date="2014" name="Antonie Van Leeuwenhoek">
        <title>Hyphomonas beringensis sp. nov. and Hyphomonas chukchiensis sp. nov., isolated from surface seawater of the Bering Sea and Chukchi Sea.</title>
        <authorList>
            <person name="Li C."/>
            <person name="Lai Q."/>
            <person name="Li G."/>
            <person name="Dong C."/>
            <person name="Wang J."/>
            <person name="Liao Y."/>
            <person name="Shao Z."/>
        </authorList>
    </citation>
    <scope>NUCLEOTIDE SEQUENCE [LARGE SCALE GENOMIC DNA]</scope>
    <source>
        <strain evidence="5 6">VP2</strain>
    </source>
</reference>
<name>A0A059FGT4_9PROT</name>
<evidence type="ECO:0000256" key="1">
    <source>
        <dbReference type="ARBA" id="ARBA00005964"/>
    </source>
</evidence>
<dbReference type="PATRIC" id="fig|1280952.3.peg.1232"/>